<feature type="domain" description="Peptidase M13 N-terminal" evidence="10">
    <location>
        <begin position="56"/>
        <end position="439"/>
    </location>
</feature>
<dbReference type="Pfam" id="PF05649">
    <property type="entry name" value="Peptidase_M13_N"/>
    <property type="match status" value="1"/>
</dbReference>
<comment type="cofactor">
    <cofactor evidence="1">
        <name>Zn(2+)</name>
        <dbReference type="ChEBI" id="CHEBI:29105"/>
    </cofactor>
</comment>
<evidence type="ECO:0000256" key="8">
    <source>
        <dbReference type="ARBA" id="ARBA00023049"/>
    </source>
</evidence>
<dbReference type="Proteomes" id="UP000639338">
    <property type="component" value="Unassembled WGS sequence"/>
</dbReference>
<keyword evidence="8" id="KW-0482">Metalloprotease</keyword>
<name>A0A835CMZ1_APHGI</name>
<evidence type="ECO:0000256" key="1">
    <source>
        <dbReference type="ARBA" id="ARBA00001947"/>
    </source>
</evidence>
<evidence type="ECO:0000313" key="11">
    <source>
        <dbReference type="EMBL" id="KAF7990284.1"/>
    </source>
</evidence>
<evidence type="ECO:0000256" key="5">
    <source>
        <dbReference type="ARBA" id="ARBA00022723"/>
    </source>
</evidence>
<protein>
    <submittedName>
        <fullName evidence="11">Uncharacterized protein</fullName>
    </submittedName>
</protein>
<keyword evidence="12" id="KW-1185">Reference proteome</keyword>
<dbReference type="InterPro" id="IPR024079">
    <property type="entry name" value="MetalloPept_cat_dom_sf"/>
</dbReference>
<dbReference type="Pfam" id="PF01431">
    <property type="entry name" value="Peptidase_M13"/>
    <property type="match status" value="1"/>
</dbReference>
<dbReference type="GO" id="GO:0005886">
    <property type="term" value="C:plasma membrane"/>
    <property type="evidence" value="ECO:0007669"/>
    <property type="project" value="UniProtKB-SubCell"/>
</dbReference>
<dbReference type="OrthoDB" id="6475849at2759"/>
<keyword evidence="6" id="KW-0378">Hydrolase</keyword>
<evidence type="ECO:0000256" key="3">
    <source>
        <dbReference type="ARBA" id="ARBA00007357"/>
    </source>
</evidence>
<dbReference type="PRINTS" id="PR00786">
    <property type="entry name" value="NEPRILYSIN"/>
</dbReference>
<dbReference type="InterPro" id="IPR018497">
    <property type="entry name" value="Peptidase_M13_C"/>
</dbReference>
<feature type="domain" description="Peptidase M13 C-terminal" evidence="9">
    <location>
        <begin position="500"/>
        <end position="700"/>
    </location>
</feature>
<dbReference type="SUPFAM" id="SSF55486">
    <property type="entry name" value="Metalloproteases ('zincins'), catalytic domain"/>
    <property type="match status" value="1"/>
</dbReference>
<organism evidence="11 12">
    <name type="scientific">Aphidius gifuensis</name>
    <name type="common">Parasitoid wasp</name>
    <dbReference type="NCBI Taxonomy" id="684658"/>
    <lineage>
        <taxon>Eukaryota</taxon>
        <taxon>Metazoa</taxon>
        <taxon>Ecdysozoa</taxon>
        <taxon>Arthropoda</taxon>
        <taxon>Hexapoda</taxon>
        <taxon>Insecta</taxon>
        <taxon>Pterygota</taxon>
        <taxon>Neoptera</taxon>
        <taxon>Endopterygota</taxon>
        <taxon>Hymenoptera</taxon>
        <taxon>Apocrita</taxon>
        <taxon>Ichneumonoidea</taxon>
        <taxon>Braconidae</taxon>
        <taxon>Aphidiinae</taxon>
        <taxon>Aphidius</taxon>
    </lineage>
</organism>
<comment type="caution">
    <text evidence="11">The sequence shown here is derived from an EMBL/GenBank/DDBJ whole genome shotgun (WGS) entry which is preliminary data.</text>
</comment>
<evidence type="ECO:0000256" key="4">
    <source>
        <dbReference type="ARBA" id="ARBA00022670"/>
    </source>
</evidence>
<keyword evidence="5" id="KW-0479">Metal-binding</keyword>
<evidence type="ECO:0000313" key="12">
    <source>
        <dbReference type="Proteomes" id="UP000639338"/>
    </source>
</evidence>
<reference evidence="11 12" key="1">
    <citation type="submission" date="2020-08" db="EMBL/GenBank/DDBJ databases">
        <title>Aphidius gifuensis genome sequencing and assembly.</title>
        <authorList>
            <person name="Du Z."/>
        </authorList>
    </citation>
    <scope>NUCLEOTIDE SEQUENCE [LARGE SCALE GENOMIC DNA]</scope>
    <source>
        <strain evidence="11">YNYX2018</strain>
        <tissue evidence="11">Adults</tissue>
    </source>
</reference>
<dbReference type="InterPro" id="IPR008753">
    <property type="entry name" value="Peptidase_M13_N"/>
</dbReference>
<dbReference type="Gene3D" id="1.10.1380.10">
    <property type="entry name" value="Neutral endopeptidase , domain2"/>
    <property type="match status" value="1"/>
</dbReference>
<comment type="similarity">
    <text evidence="3">Belongs to the peptidase M13 family.</text>
</comment>
<evidence type="ECO:0000256" key="6">
    <source>
        <dbReference type="ARBA" id="ARBA00022801"/>
    </source>
</evidence>
<comment type="subcellular location">
    <subcellularLocation>
        <location evidence="2">Cell membrane</location>
        <topology evidence="2">Single-pass type II membrane protein</topology>
    </subcellularLocation>
</comment>
<evidence type="ECO:0000256" key="2">
    <source>
        <dbReference type="ARBA" id="ARBA00004401"/>
    </source>
</evidence>
<gene>
    <name evidence="11" type="ORF">HCN44_000089</name>
</gene>
<dbReference type="PROSITE" id="PS51885">
    <property type="entry name" value="NEPRILYSIN"/>
    <property type="match status" value="1"/>
</dbReference>
<dbReference type="PANTHER" id="PTHR11733">
    <property type="entry name" value="ZINC METALLOPROTEASE FAMILY M13 NEPRILYSIN-RELATED"/>
    <property type="match status" value="1"/>
</dbReference>
<dbReference type="CDD" id="cd08662">
    <property type="entry name" value="M13"/>
    <property type="match status" value="1"/>
</dbReference>
<proteinExistence type="inferred from homology"/>
<evidence type="ECO:0000256" key="7">
    <source>
        <dbReference type="ARBA" id="ARBA00022833"/>
    </source>
</evidence>
<dbReference type="EMBL" id="JACMRX010000004">
    <property type="protein sequence ID" value="KAF7990284.1"/>
    <property type="molecule type" value="Genomic_DNA"/>
</dbReference>
<keyword evidence="7" id="KW-0862">Zinc</keyword>
<dbReference type="GO" id="GO:0004222">
    <property type="term" value="F:metalloendopeptidase activity"/>
    <property type="evidence" value="ECO:0007669"/>
    <property type="project" value="InterPro"/>
</dbReference>
<dbReference type="InterPro" id="IPR000718">
    <property type="entry name" value="Peptidase_M13"/>
</dbReference>
<dbReference type="Gene3D" id="3.40.390.10">
    <property type="entry name" value="Collagenase (Catalytic Domain)"/>
    <property type="match status" value="1"/>
</dbReference>
<sequence>MRNLSFRSCEQIDVEDVAIDKSIDRISTDKNDVCTTPACIIAAQNIDMKMNKSVDPCDDFYHYVCGNFINTTVIPDDKIGISSLREISYKLNGQLDKILNKPSMVKEPEPFKFTRHLYRTCMDTVAINKLGEDTLLKYVDQIGGWPVLKNNQWNEILFDWKNTILKINENNYWLTTFFKFEIKDDYENMTKHVHLNEFSSEIARRFLIEGLKNEKVINYFNSMINMSIAMGANKRDDTEEELKKALEFEIELVKLTRPSKEYQNKSLLYNPMTLGELKLKYSYFPWEEIINYYLQYSNTTVNDNEIIIVNNPVFFTKLDGLINKTPKRDLANFVIWYFIQDNARFMSDKIQEIQRGRKTTLARWIQCTNILNEHIPIIASALYARNYVSKNIKENINSMVKTIGNRFSKQVENSNWMDDETKKNAQNKIRTMTSDLVYPDELFDDEKLNEYYKDLKFNENNNFIDTILCIKLFNDKTSWNLLRQNENGWEDFAKMTITVNSFYDPSINKIIIPAGILQGEFFDNELPQYMNYGGIGKIIGHEMMHTFDIKNCYASKNVLNWQSKMGNDNYIKKAQCIIDQYGNYTVKEVNMNLNGSNSLVENIADIGGTKVAYLAYQDWLKDNKLDKKLLSFTQSQMFWISLASSSCSKDRIEILKYIVSSDAYSPAQFRVNGPLSNIQEFSKDFKCQEGSIMNPKIKCTIW</sequence>
<dbReference type="GO" id="GO:0016485">
    <property type="term" value="P:protein processing"/>
    <property type="evidence" value="ECO:0007669"/>
    <property type="project" value="TreeGrafter"/>
</dbReference>
<accession>A0A835CMZ1</accession>
<dbReference type="InterPro" id="IPR042089">
    <property type="entry name" value="Peptidase_M13_dom_2"/>
</dbReference>
<evidence type="ECO:0000259" key="10">
    <source>
        <dbReference type="Pfam" id="PF05649"/>
    </source>
</evidence>
<dbReference type="GO" id="GO:0046872">
    <property type="term" value="F:metal ion binding"/>
    <property type="evidence" value="ECO:0007669"/>
    <property type="project" value="UniProtKB-KW"/>
</dbReference>
<evidence type="ECO:0000259" key="9">
    <source>
        <dbReference type="Pfam" id="PF01431"/>
    </source>
</evidence>
<dbReference type="PANTHER" id="PTHR11733:SF224">
    <property type="entry name" value="NEPRILYSIN-2"/>
    <property type="match status" value="1"/>
</dbReference>
<dbReference type="AlphaFoldDB" id="A0A835CMZ1"/>
<keyword evidence="4" id="KW-0645">Protease</keyword>